<dbReference type="EMBL" id="CP010519">
    <property type="protein sequence ID" value="AJE84542.1"/>
    <property type="molecule type" value="Genomic_DNA"/>
</dbReference>
<feature type="region of interest" description="Disordered" evidence="4">
    <location>
        <begin position="1"/>
        <end position="30"/>
    </location>
</feature>
<protein>
    <submittedName>
        <fullName evidence="6">LuxR family transcriptional regulator</fullName>
    </submittedName>
</protein>
<dbReference type="Gene3D" id="1.10.10.10">
    <property type="entry name" value="Winged helix-like DNA-binding domain superfamily/Winged helix DNA-binding domain"/>
    <property type="match status" value="1"/>
</dbReference>
<reference evidence="6 7" key="1">
    <citation type="submission" date="2015-01" db="EMBL/GenBank/DDBJ databases">
        <title>Enhanced salinomycin production by adjusting the supply of polyketide extender units in Streptomyce albus DSM 41398.</title>
        <authorList>
            <person name="Lu C."/>
        </authorList>
    </citation>
    <scope>NUCLEOTIDE SEQUENCE [LARGE SCALE GENOMIC DNA]</scope>
    <source>
        <strain evidence="7">ATCC 21838 / DSM 41398 / FERM P-419 / JCM 4703 / NBRC 107858</strain>
    </source>
</reference>
<dbReference type="InterPro" id="IPR036388">
    <property type="entry name" value="WH-like_DNA-bd_sf"/>
</dbReference>
<evidence type="ECO:0000256" key="1">
    <source>
        <dbReference type="ARBA" id="ARBA00023015"/>
    </source>
</evidence>
<dbReference type="GO" id="GO:0006355">
    <property type="term" value="P:regulation of DNA-templated transcription"/>
    <property type="evidence" value="ECO:0007669"/>
    <property type="project" value="InterPro"/>
</dbReference>
<evidence type="ECO:0000313" key="6">
    <source>
        <dbReference type="EMBL" id="AJE84542.1"/>
    </source>
</evidence>
<evidence type="ECO:0000256" key="2">
    <source>
        <dbReference type="ARBA" id="ARBA00023125"/>
    </source>
</evidence>
<dbReference type="SUPFAM" id="SSF46894">
    <property type="entry name" value="C-terminal effector domain of the bipartite response regulators"/>
    <property type="match status" value="1"/>
</dbReference>
<evidence type="ECO:0000256" key="4">
    <source>
        <dbReference type="SAM" id="MobiDB-lite"/>
    </source>
</evidence>
<keyword evidence="2" id="KW-0238">DNA-binding</keyword>
<evidence type="ECO:0000256" key="3">
    <source>
        <dbReference type="ARBA" id="ARBA00023163"/>
    </source>
</evidence>
<dbReference type="InterPro" id="IPR039420">
    <property type="entry name" value="WalR-like"/>
</dbReference>
<proteinExistence type="predicted"/>
<dbReference type="SMART" id="SM00421">
    <property type="entry name" value="HTH_LUXR"/>
    <property type="match status" value="1"/>
</dbReference>
<keyword evidence="3" id="KW-0804">Transcription</keyword>
<organism evidence="6 7">
    <name type="scientific">Streptomyces albus (strain ATCC 21838 / DSM 41398 / FERM P-419 / JCM 4703 / NBRC 107858)</name>
    <dbReference type="NCBI Taxonomy" id="1081613"/>
    <lineage>
        <taxon>Bacteria</taxon>
        <taxon>Bacillati</taxon>
        <taxon>Actinomycetota</taxon>
        <taxon>Actinomycetes</taxon>
        <taxon>Kitasatosporales</taxon>
        <taxon>Streptomycetaceae</taxon>
        <taxon>Streptomyces</taxon>
    </lineage>
</organism>
<accession>A0A0B5F2I8</accession>
<dbReference type="GO" id="GO:0003677">
    <property type="term" value="F:DNA binding"/>
    <property type="evidence" value="ECO:0007669"/>
    <property type="project" value="UniProtKB-KW"/>
</dbReference>
<dbReference type="PROSITE" id="PS50043">
    <property type="entry name" value="HTH_LUXR_2"/>
    <property type="match status" value="1"/>
</dbReference>
<gene>
    <name evidence="6" type="ORF">SLNWT_4166</name>
</gene>
<evidence type="ECO:0000313" key="7">
    <source>
        <dbReference type="Proteomes" id="UP000031523"/>
    </source>
</evidence>
<dbReference type="InterPro" id="IPR000792">
    <property type="entry name" value="Tscrpt_reg_LuxR_C"/>
</dbReference>
<dbReference type="KEGG" id="sals:SLNWT_4166"/>
<sequence length="237" mass="26460">MTVTTLEIPSDSDRERPRTRHSPPAPHSSLHATLSSARREFVLVRGNAVPGPRELRQEAAVLKSLMRRWVRISVLWDERLLAHPALVEYVLWQARAGIQVRTAPQVPVTMALVDDSTSAVFVDQGEDAAHGTQTVSFSRCPDTVDVLHYLFLGLWEEAAPLVVENWAPPEDDQSQEVLRMLARGLTDEQIAHRLDVSKRTVSRTVAKLMRELNARSRFEAGAQASRLGWFGAADSPE</sequence>
<dbReference type="CDD" id="cd06170">
    <property type="entry name" value="LuxR_C_like"/>
    <property type="match status" value="1"/>
</dbReference>
<dbReference type="PRINTS" id="PR00038">
    <property type="entry name" value="HTHLUXR"/>
</dbReference>
<dbReference type="Pfam" id="PF00196">
    <property type="entry name" value="GerE"/>
    <property type="match status" value="1"/>
</dbReference>
<keyword evidence="7" id="KW-1185">Reference proteome</keyword>
<dbReference type="Proteomes" id="UP000031523">
    <property type="component" value="Chromosome"/>
</dbReference>
<dbReference type="InterPro" id="IPR016032">
    <property type="entry name" value="Sig_transdc_resp-reg_C-effctor"/>
</dbReference>
<evidence type="ECO:0000259" key="5">
    <source>
        <dbReference type="PROSITE" id="PS50043"/>
    </source>
</evidence>
<feature type="domain" description="HTH luxR-type" evidence="5">
    <location>
        <begin position="168"/>
        <end position="228"/>
    </location>
</feature>
<dbReference type="PANTHER" id="PTHR43214:SF24">
    <property type="entry name" value="TRANSCRIPTIONAL REGULATORY PROTEIN NARL-RELATED"/>
    <property type="match status" value="1"/>
</dbReference>
<name>A0A0B5F2I8_STRA4</name>
<dbReference type="AlphaFoldDB" id="A0A0B5F2I8"/>
<keyword evidence="1" id="KW-0805">Transcription regulation</keyword>
<dbReference type="PANTHER" id="PTHR43214">
    <property type="entry name" value="TWO-COMPONENT RESPONSE REGULATOR"/>
    <property type="match status" value="1"/>
</dbReference>